<evidence type="ECO:0000313" key="3">
    <source>
        <dbReference type="Proteomes" id="UP001324427"/>
    </source>
</evidence>
<comment type="caution">
    <text evidence="2">The sequence shown here is derived from an EMBL/GenBank/DDBJ whole genome shotgun (WGS) entry which is preliminary data.</text>
</comment>
<accession>A0AAV9JPJ2</accession>
<sequence length="222" mass="24386">MANIVYGDVKYHGSTIPQTTAVTWGDNNRQAYAATPPANQQHGDTYNFFINITFNILGPLRDLLANRGRSQDDRNIDYGGTRAIEPSRTRRGSSMADSGITRRIETLPDSSRHSNTHQRTGGRSRYSRSEPATSSRRGGSSKQEPLTPAALWAHEQASRNMKGSGRTSYAEGRSRRALTEMETVRSAKTILSRAKNLIMPARSGSTVKGHRSEGGRSKHSPA</sequence>
<protein>
    <submittedName>
        <fullName evidence="2">Uncharacterized protein</fullName>
    </submittedName>
</protein>
<organism evidence="2 3">
    <name type="scientific">Oleoguttula mirabilis</name>
    <dbReference type="NCBI Taxonomy" id="1507867"/>
    <lineage>
        <taxon>Eukaryota</taxon>
        <taxon>Fungi</taxon>
        <taxon>Dikarya</taxon>
        <taxon>Ascomycota</taxon>
        <taxon>Pezizomycotina</taxon>
        <taxon>Dothideomycetes</taxon>
        <taxon>Dothideomycetidae</taxon>
        <taxon>Mycosphaerellales</taxon>
        <taxon>Teratosphaeriaceae</taxon>
        <taxon>Oleoguttula</taxon>
    </lineage>
</organism>
<name>A0AAV9JPJ2_9PEZI</name>
<feature type="region of interest" description="Disordered" evidence="1">
    <location>
        <begin position="70"/>
        <end position="177"/>
    </location>
</feature>
<gene>
    <name evidence="2" type="ORF">LTR36_000967</name>
</gene>
<evidence type="ECO:0000313" key="2">
    <source>
        <dbReference type="EMBL" id="KAK4547312.1"/>
    </source>
</evidence>
<proteinExistence type="predicted"/>
<feature type="compositionally biased region" description="Polar residues" evidence="1">
    <location>
        <begin position="130"/>
        <end position="144"/>
    </location>
</feature>
<reference evidence="2 3" key="1">
    <citation type="submission" date="2021-11" db="EMBL/GenBank/DDBJ databases">
        <title>Black yeast isolated from Biological Soil Crust.</title>
        <authorList>
            <person name="Kurbessoian T."/>
        </authorList>
    </citation>
    <scope>NUCLEOTIDE SEQUENCE [LARGE SCALE GENOMIC DNA]</scope>
    <source>
        <strain evidence="2 3">CCFEE 5522</strain>
    </source>
</reference>
<dbReference type="EMBL" id="JAVFHQ010000011">
    <property type="protein sequence ID" value="KAK4547312.1"/>
    <property type="molecule type" value="Genomic_DNA"/>
</dbReference>
<feature type="region of interest" description="Disordered" evidence="1">
    <location>
        <begin position="200"/>
        <end position="222"/>
    </location>
</feature>
<dbReference type="Proteomes" id="UP001324427">
    <property type="component" value="Unassembled WGS sequence"/>
</dbReference>
<feature type="compositionally biased region" description="Polar residues" evidence="1">
    <location>
        <begin position="158"/>
        <end position="167"/>
    </location>
</feature>
<keyword evidence="3" id="KW-1185">Reference proteome</keyword>
<dbReference type="AlphaFoldDB" id="A0AAV9JPJ2"/>
<feature type="compositionally biased region" description="Basic and acidic residues" evidence="1">
    <location>
        <begin position="100"/>
        <end position="112"/>
    </location>
</feature>
<feature type="compositionally biased region" description="Basic residues" evidence="1">
    <location>
        <begin position="114"/>
        <end position="126"/>
    </location>
</feature>
<evidence type="ECO:0000256" key="1">
    <source>
        <dbReference type="SAM" id="MobiDB-lite"/>
    </source>
</evidence>